<dbReference type="PROSITE" id="PS50113">
    <property type="entry name" value="PAC"/>
    <property type="match status" value="1"/>
</dbReference>
<dbReference type="PROSITE" id="PS50112">
    <property type="entry name" value="PAS"/>
    <property type="match status" value="1"/>
</dbReference>
<dbReference type="Pfam" id="PF00989">
    <property type="entry name" value="PAS"/>
    <property type="match status" value="2"/>
</dbReference>
<evidence type="ECO:0000256" key="7">
    <source>
        <dbReference type="ARBA" id="ARBA00022840"/>
    </source>
</evidence>
<evidence type="ECO:0000256" key="11">
    <source>
        <dbReference type="SAM" id="Coils"/>
    </source>
</evidence>
<proteinExistence type="predicted"/>
<feature type="non-terminal residue" evidence="16">
    <location>
        <position position="550"/>
    </location>
</feature>
<sequence length="550" mass="61388">MSKTSAASIRSQAVKAASFYALFGLLWILFSDQLLTLIAVDTRHLARLQTIKGWFFILFTAGLFYLVVYRALAEQQKAVRTSRESDARFRAIFDGVDDAIFLHDIDTGAILDANARTEELFGYSSERLREMTIAELSENQPPYTQQDAAALIKRASGGQPVRFEWRSRHSDGSLFWSEINMRRATLQGKVVLIATLREISARRQAQEAVRESEERYRTLADLSPDAILVNAGGHFVYANAAARDLLHAPDMDSIIGHSPFDFIEQCQHMQVRERIARVLQSKEKASPDHQRWQCFDGSVVDVETSAGGVTWHGQPAVQVLLRDISERIRDEQELRSAKEAAEQATRAKSEFLANMSHEIRTPLNGLFGILQHLRSQGLSPEQTECVETALGSGQRLLGILNDILDLSRIEAGRLQLERECFDPTATVEEVVGIFQAVAREKQVDLTWAIDPEMPIVVGDEGRLRQVLFNLVGNAVKFTRKGEVEICAEVEPVPQPQDSLVLRFSVRDTGIGIEGTKIQELFAPFTQADGSHTRKYGGSGLGLAIVQRLVE</sequence>
<dbReference type="NCBIfam" id="TIGR00229">
    <property type="entry name" value="sensory_box"/>
    <property type="match status" value="2"/>
</dbReference>
<dbReference type="SUPFAM" id="SSF55874">
    <property type="entry name" value="ATPase domain of HSP90 chaperone/DNA topoisomerase II/histidine kinase"/>
    <property type="match status" value="1"/>
</dbReference>
<keyword evidence="12" id="KW-1133">Transmembrane helix</keyword>
<dbReference type="SUPFAM" id="SSF55785">
    <property type="entry name" value="PYP-like sensor domain (PAS domain)"/>
    <property type="match status" value="2"/>
</dbReference>
<dbReference type="InterPro" id="IPR013767">
    <property type="entry name" value="PAS_fold"/>
</dbReference>
<dbReference type="InterPro" id="IPR003594">
    <property type="entry name" value="HATPase_dom"/>
</dbReference>
<dbReference type="Pfam" id="PF00512">
    <property type="entry name" value="HisKA"/>
    <property type="match status" value="1"/>
</dbReference>
<feature type="domain" description="PAS" evidence="14">
    <location>
        <begin position="85"/>
        <end position="128"/>
    </location>
</feature>
<evidence type="ECO:0000256" key="2">
    <source>
        <dbReference type="ARBA" id="ARBA00012438"/>
    </source>
</evidence>
<dbReference type="InterPro" id="IPR000700">
    <property type="entry name" value="PAS-assoc_C"/>
</dbReference>
<keyword evidence="4" id="KW-0808">Transferase</keyword>
<dbReference type="Pfam" id="PF02518">
    <property type="entry name" value="HATPase_c"/>
    <property type="match status" value="1"/>
</dbReference>
<evidence type="ECO:0000259" key="14">
    <source>
        <dbReference type="PROSITE" id="PS50112"/>
    </source>
</evidence>
<gene>
    <name evidence="16" type="ORF">ENN94_03375</name>
</gene>
<dbReference type="GO" id="GO:0005524">
    <property type="term" value="F:ATP binding"/>
    <property type="evidence" value="ECO:0007669"/>
    <property type="project" value="UniProtKB-KW"/>
</dbReference>
<accession>A0A831LGZ0</accession>
<dbReference type="EC" id="2.7.13.3" evidence="2"/>
<feature type="transmembrane region" description="Helical" evidence="12">
    <location>
        <begin position="20"/>
        <end position="41"/>
    </location>
</feature>
<evidence type="ECO:0000259" key="15">
    <source>
        <dbReference type="PROSITE" id="PS50113"/>
    </source>
</evidence>
<dbReference type="Gene3D" id="3.30.450.20">
    <property type="entry name" value="PAS domain"/>
    <property type="match status" value="2"/>
</dbReference>
<evidence type="ECO:0000256" key="12">
    <source>
        <dbReference type="SAM" id="Phobius"/>
    </source>
</evidence>
<dbReference type="Gene3D" id="3.30.565.10">
    <property type="entry name" value="Histidine kinase-like ATPase, C-terminal domain"/>
    <property type="match status" value="1"/>
</dbReference>
<feature type="transmembrane region" description="Helical" evidence="12">
    <location>
        <begin position="53"/>
        <end position="72"/>
    </location>
</feature>
<dbReference type="FunFam" id="1.10.287.130:FF:000002">
    <property type="entry name" value="Two-component osmosensing histidine kinase"/>
    <property type="match status" value="1"/>
</dbReference>
<keyword evidence="5" id="KW-0547">Nucleotide-binding</keyword>
<protein>
    <recommendedName>
        <fullName evidence="10">Sensory/regulatory protein RpfC</fullName>
        <ecNumber evidence="2">2.7.13.3</ecNumber>
    </recommendedName>
</protein>
<dbReference type="GO" id="GO:0006355">
    <property type="term" value="P:regulation of DNA-templated transcription"/>
    <property type="evidence" value="ECO:0007669"/>
    <property type="project" value="InterPro"/>
</dbReference>
<comment type="caution">
    <text evidence="16">The sequence shown here is derived from an EMBL/GenBank/DDBJ whole genome shotgun (WGS) entry which is preliminary data.</text>
</comment>
<evidence type="ECO:0000259" key="13">
    <source>
        <dbReference type="PROSITE" id="PS50109"/>
    </source>
</evidence>
<dbReference type="SMART" id="SM00091">
    <property type="entry name" value="PAS"/>
    <property type="match status" value="2"/>
</dbReference>
<feature type="domain" description="PAC" evidence="15">
    <location>
        <begin position="161"/>
        <end position="211"/>
    </location>
</feature>
<comment type="subunit">
    <text evidence="9">At low DSF concentrations, interacts with RpfF.</text>
</comment>
<dbReference type="EMBL" id="DSDO01000234">
    <property type="protein sequence ID" value="HDR46722.1"/>
    <property type="molecule type" value="Genomic_DNA"/>
</dbReference>
<dbReference type="InterPro" id="IPR036097">
    <property type="entry name" value="HisK_dim/P_sf"/>
</dbReference>
<feature type="coiled-coil region" evidence="11">
    <location>
        <begin position="327"/>
        <end position="354"/>
    </location>
</feature>
<dbReference type="InterPro" id="IPR000014">
    <property type="entry name" value="PAS"/>
</dbReference>
<dbReference type="PANTHER" id="PTHR43047">
    <property type="entry name" value="TWO-COMPONENT HISTIDINE PROTEIN KINASE"/>
    <property type="match status" value="1"/>
</dbReference>
<dbReference type="PROSITE" id="PS50109">
    <property type="entry name" value="HIS_KIN"/>
    <property type="match status" value="1"/>
</dbReference>
<keyword evidence="6" id="KW-0418">Kinase</keyword>
<dbReference type="Gene3D" id="1.10.287.130">
    <property type="match status" value="1"/>
</dbReference>
<evidence type="ECO:0000313" key="16">
    <source>
        <dbReference type="EMBL" id="HDR46722.1"/>
    </source>
</evidence>
<dbReference type="InterPro" id="IPR036890">
    <property type="entry name" value="HATPase_C_sf"/>
</dbReference>
<dbReference type="Proteomes" id="UP000886162">
    <property type="component" value="Unassembled WGS sequence"/>
</dbReference>
<evidence type="ECO:0000256" key="10">
    <source>
        <dbReference type="ARBA" id="ARBA00068150"/>
    </source>
</evidence>
<keyword evidence="11" id="KW-0175">Coiled coil</keyword>
<organism evidence="16">
    <name type="scientific">Geoalkalibacter subterraneus</name>
    <dbReference type="NCBI Taxonomy" id="483547"/>
    <lineage>
        <taxon>Bacteria</taxon>
        <taxon>Pseudomonadati</taxon>
        <taxon>Thermodesulfobacteriota</taxon>
        <taxon>Desulfuromonadia</taxon>
        <taxon>Desulfuromonadales</taxon>
        <taxon>Geoalkalibacteraceae</taxon>
        <taxon>Geoalkalibacter</taxon>
    </lineage>
</organism>
<dbReference type="FunFam" id="3.30.565.10:FF:000010">
    <property type="entry name" value="Sensor histidine kinase RcsC"/>
    <property type="match status" value="1"/>
</dbReference>
<dbReference type="SMART" id="SM00387">
    <property type="entry name" value="HATPase_c"/>
    <property type="match status" value="1"/>
</dbReference>
<dbReference type="PANTHER" id="PTHR43047:SF64">
    <property type="entry name" value="HISTIDINE KINASE CONTAINING CHEY-HOMOLOGOUS RECEIVER DOMAIN AND PAS DOMAIN-RELATED"/>
    <property type="match status" value="1"/>
</dbReference>
<comment type="catalytic activity">
    <reaction evidence="1">
        <text>ATP + protein L-histidine = ADP + protein N-phospho-L-histidine.</text>
        <dbReference type="EC" id="2.7.13.3"/>
    </reaction>
</comment>
<keyword evidence="3" id="KW-0597">Phosphoprotein</keyword>
<dbReference type="PRINTS" id="PR00344">
    <property type="entry name" value="BCTRLSENSOR"/>
</dbReference>
<dbReference type="InterPro" id="IPR005467">
    <property type="entry name" value="His_kinase_dom"/>
</dbReference>
<keyword evidence="8" id="KW-0902">Two-component regulatory system</keyword>
<dbReference type="CDD" id="cd16922">
    <property type="entry name" value="HATPase_EvgS-ArcB-TorS-like"/>
    <property type="match status" value="1"/>
</dbReference>
<evidence type="ECO:0000256" key="3">
    <source>
        <dbReference type="ARBA" id="ARBA00022553"/>
    </source>
</evidence>
<evidence type="ECO:0000256" key="4">
    <source>
        <dbReference type="ARBA" id="ARBA00022679"/>
    </source>
</evidence>
<dbReference type="CDD" id="cd00130">
    <property type="entry name" value="PAS"/>
    <property type="match status" value="2"/>
</dbReference>
<dbReference type="InterPro" id="IPR003661">
    <property type="entry name" value="HisK_dim/P_dom"/>
</dbReference>
<evidence type="ECO:0000256" key="6">
    <source>
        <dbReference type="ARBA" id="ARBA00022777"/>
    </source>
</evidence>
<keyword evidence="7" id="KW-0067">ATP-binding</keyword>
<dbReference type="AlphaFoldDB" id="A0A831LGZ0"/>
<evidence type="ECO:0000256" key="1">
    <source>
        <dbReference type="ARBA" id="ARBA00000085"/>
    </source>
</evidence>
<evidence type="ECO:0000256" key="5">
    <source>
        <dbReference type="ARBA" id="ARBA00022741"/>
    </source>
</evidence>
<dbReference type="InterPro" id="IPR004358">
    <property type="entry name" value="Sig_transdc_His_kin-like_C"/>
</dbReference>
<feature type="domain" description="Histidine kinase" evidence="13">
    <location>
        <begin position="354"/>
        <end position="550"/>
    </location>
</feature>
<dbReference type="InterPro" id="IPR035965">
    <property type="entry name" value="PAS-like_dom_sf"/>
</dbReference>
<dbReference type="GO" id="GO:0000155">
    <property type="term" value="F:phosphorelay sensor kinase activity"/>
    <property type="evidence" value="ECO:0007669"/>
    <property type="project" value="InterPro"/>
</dbReference>
<name>A0A831LGZ0_9BACT</name>
<evidence type="ECO:0000256" key="8">
    <source>
        <dbReference type="ARBA" id="ARBA00023012"/>
    </source>
</evidence>
<reference evidence="16" key="1">
    <citation type="journal article" date="2020" name="mSystems">
        <title>Genome- and Community-Level Interaction Insights into Carbon Utilization and Element Cycling Functions of Hydrothermarchaeota in Hydrothermal Sediment.</title>
        <authorList>
            <person name="Zhou Z."/>
            <person name="Liu Y."/>
            <person name="Xu W."/>
            <person name="Pan J."/>
            <person name="Luo Z.H."/>
            <person name="Li M."/>
        </authorList>
    </citation>
    <scope>NUCLEOTIDE SEQUENCE [LARGE SCALE GENOMIC DNA]</scope>
    <source>
        <strain evidence="16">SpSt-1220</strain>
    </source>
</reference>
<dbReference type="CDD" id="cd00082">
    <property type="entry name" value="HisKA"/>
    <property type="match status" value="1"/>
</dbReference>
<dbReference type="SUPFAM" id="SSF47384">
    <property type="entry name" value="Homodimeric domain of signal transducing histidine kinase"/>
    <property type="match status" value="1"/>
</dbReference>
<evidence type="ECO:0000256" key="9">
    <source>
        <dbReference type="ARBA" id="ARBA00064003"/>
    </source>
</evidence>
<keyword evidence="12" id="KW-0472">Membrane</keyword>
<keyword evidence="12" id="KW-0812">Transmembrane</keyword>
<dbReference type="SMART" id="SM00388">
    <property type="entry name" value="HisKA"/>
    <property type="match status" value="1"/>
</dbReference>